<feature type="transmembrane region" description="Helical" evidence="3">
    <location>
        <begin position="6"/>
        <end position="25"/>
    </location>
</feature>
<evidence type="ECO:0000313" key="5">
    <source>
        <dbReference type="Proteomes" id="UP000054771"/>
    </source>
</evidence>
<dbReference type="AlphaFoldDB" id="A0A0U5FVU4"/>
<dbReference type="PRINTS" id="PR00463">
    <property type="entry name" value="EP450I"/>
</dbReference>
<comment type="cofactor">
    <cofactor evidence="2">
        <name>heme</name>
        <dbReference type="ChEBI" id="CHEBI:30413"/>
    </cofactor>
</comment>
<organism evidence="4 5">
    <name type="scientific">Aspergillus calidoustus</name>
    <dbReference type="NCBI Taxonomy" id="454130"/>
    <lineage>
        <taxon>Eukaryota</taxon>
        <taxon>Fungi</taxon>
        <taxon>Dikarya</taxon>
        <taxon>Ascomycota</taxon>
        <taxon>Pezizomycotina</taxon>
        <taxon>Eurotiomycetes</taxon>
        <taxon>Eurotiomycetidae</taxon>
        <taxon>Eurotiales</taxon>
        <taxon>Aspergillaceae</taxon>
        <taxon>Aspergillus</taxon>
        <taxon>Aspergillus subgen. Nidulantes</taxon>
    </lineage>
</organism>
<evidence type="ECO:0000256" key="1">
    <source>
        <dbReference type="ARBA" id="ARBA00010617"/>
    </source>
</evidence>
<dbReference type="GO" id="GO:0020037">
    <property type="term" value="F:heme binding"/>
    <property type="evidence" value="ECO:0007669"/>
    <property type="project" value="InterPro"/>
</dbReference>
<keyword evidence="3" id="KW-1133">Transmembrane helix</keyword>
<sequence length="509" mass="57077">MLGSFSSLYTLGIVLILTAGLVRLLRSYLRLRQFPGPFVAGPTKLWMMRSTLYGHMHLDIAEACKTYGHLVRIGPNDLVTDDPEIIRKMSAVRSPYTRSDWYNATAFSHKLNHVFCERDEQRHIDLRNKLIPGYSGKENLHLEQSVNEQLISLFKLIRNEYTSSVGEFRAVDFARLCQFLTLDVITAVAFGEAMGFLEHNEDLHGYIANQTAMLPIFEWFSTLPILEKVVRLPGISQLAMPTPSDTKGAGLLMGVAKKIVATRYGPDKKVRRDMLGSFVTHGLTQEEAEQETVLQIFAGSDTTATTIRTAVLYLITNPNVLFKLQAELDTANSSGSLSAPILTYDETQRLPYLQACVKECLRIWPPVVGLMQKVVPPGGDTLDGKFVPGGTQIGYSAWGVHRNPKVYGADADVFRPERWLEVEDEEKLLAMNRTQELVFGSGRYACLGKQVALIEVSKAIAEIFLRYDIVLVDPSQPWQSVQRNGLFLQSELMVRISEREKSAARMQSL</sequence>
<keyword evidence="3" id="KW-0472">Membrane</keyword>
<dbReference type="Gene3D" id="1.10.630.10">
    <property type="entry name" value="Cytochrome P450"/>
    <property type="match status" value="1"/>
</dbReference>
<dbReference type="EMBL" id="CDMC01000003">
    <property type="protein sequence ID" value="CEL02823.1"/>
    <property type="molecule type" value="Genomic_DNA"/>
</dbReference>
<evidence type="ECO:0000313" key="4">
    <source>
        <dbReference type="EMBL" id="CEL02823.1"/>
    </source>
</evidence>
<feature type="binding site" description="axial binding residue" evidence="2">
    <location>
        <position position="446"/>
    </location>
    <ligand>
        <name>heme</name>
        <dbReference type="ChEBI" id="CHEBI:30413"/>
    </ligand>
    <ligandPart>
        <name>Fe</name>
        <dbReference type="ChEBI" id="CHEBI:18248"/>
    </ligandPart>
</feature>
<accession>A0A0U5FVU4</accession>
<proteinExistence type="inferred from homology"/>
<dbReference type="Pfam" id="PF00067">
    <property type="entry name" value="p450"/>
    <property type="match status" value="1"/>
</dbReference>
<dbReference type="InterPro" id="IPR002401">
    <property type="entry name" value="Cyt_P450_E_grp-I"/>
</dbReference>
<keyword evidence="5" id="KW-1185">Reference proteome</keyword>
<dbReference type="OrthoDB" id="3934656at2759"/>
<dbReference type="InterPro" id="IPR036396">
    <property type="entry name" value="Cyt_P450_sf"/>
</dbReference>
<dbReference type="Proteomes" id="UP000054771">
    <property type="component" value="Unassembled WGS sequence"/>
</dbReference>
<keyword evidence="2" id="KW-0408">Iron</keyword>
<keyword evidence="3" id="KW-0812">Transmembrane</keyword>
<dbReference type="SUPFAM" id="SSF48264">
    <property type="entry name" value="Cytochrome P450"/>
    <property type="match status" value="1"/>
</dbReference>
<evidence type="ECO:0008006" key="6">
    <source>
        <dbReference type="Google" id="ProtNLM"/>
    </source>
</evidence>
<dbReference type="InterPro" id="IPR001128">
    <property type="entry name" value="Cyt_P450"/>
</dbReference>
<dbReference type="CDD" id="cd11060">
    <property type="entry name" value="CYP57A1-like"/>
    <property type="match status" value="1"/>
</dbReference>
<dbReference type="GO" id="GO:0016705">
    <property type="term" value="F:oxidoreductase activity, acting on paired donors, with incorporation or reduction of molecular oxygen"/>
    <property type="evidence" value="ECO:0007669"/>
    <property type="project" value="InterPro"/>
</dbReference>
<dbReference type="STRING" id="454130.A0A0U5FVU4"/>
<dbReference type="PANTHER" id="PTHR24305">
    <property type="entry name" value="CYTOCHROME P450"/>
    <property type="match status" value="1"/>
</dbReference>
<dbReference type="PRINTS" id="PR00385">
    <property type="entry name" value="P450"/>
</dbReference>
<keyword evidence="2" id="KW-0349">Heme</keyword>
<dbReference type="OMA" id="NHVFCER"/>
<reference evidence="5" key="1">
    <citation type="journal article" date="2016" name="Genome Announc.">
        <title>Draft genome sequences of fungus Aspergillus calidoustus.</title>
        <authorList>
            <person name="Horn F."/>
            <person name="Linde J."/>
            <person name="Mattern D.J."/>
            <person name="Walther G."/>
            <person name="Guthke R."/>
            <person name="Scherlach K."/>
            <person name="Martin K."/>
            <person name="Brakhage A.A."/>
            <person name="Petzke L."/>
            <person name="Valiante V."/>
        </authorList>
    </citation>
    <scope>NUCLEOTIDE SEQUENCE [LARGE SCALE GENOMIC DNA]</scope>
    <source>
        <strain evidence="5">SF006504</strain>
    </source>
</reference>
<dbReference type="PANTHER" id="PTHR24305:SF168">
    <property type="entry name" value="P450, PUTATIVE (EUROFUNG)-RELATED"/>
    <property type="match status" value="1"/>
</dbReference>
<dbReference type="GO" id="GO:0005506">
    <property type="term" value="F:iron ion binding"/>
    <property type="evidence" value="ECO:0007669"/>
    <property type="project" value="InterPro"/>
</dbReference>
<keyword evidence="2" id="KW-0479">Metal-binding</keyword>
<evidence type="ECO:0000256" key="3">
    <source>
        <dbReference type="SAM" id="Phobius"/>
    </source>
</evidence>
<name>A0A0U5FVU4_ASPCI</name>
<gene>
    <name evidence="4" type="ORF">ASPCAL03986</name>
</gene>
<dbReference type="GO" id="GO:0004497">
    <property type="term" value="F:monooxygenase activity"/>
    <property type="evidence" value="ECO:0007669"/>
    <property type="project" value="InterPro"/>
</dbReference>
<dbReference type="InterPro" id="IPR050121">
    <property type="entry name" value="Cytochrome_P450_monoxygenase"/>
</dbReference>
<evidence type="ECO:0000256" key="2">
    <source>
        <dbReference type="PIRSR" id="PIRSR602401-1"/>
    </source>
</evidence>
<protein>
    <recommendedName>
        <fullName evidence="6">Cytochrome P450</fullName>
    </recommendedName>
</protein>
<comment type="similarity">
    <text evidence="1">Belongs to the cytochrome P450 family.</text>
</comment>
<dbReference type="GO" id="GO:0044550">
    <property type="term" value="P:secondary metabolite biosynthetic process"/>
    <property type="evidence" value="ECO:0007669"/>
    <property type="project" value="UniProtKB-ARBA"/>
</dbReference>